<dbReference type="Proteomes" id="UP000265540">
    <property type="component" value="Unassembled WGS sequence"/>
</dbReference>
<accession>A0A3A4ZF52</accession>
<reference evidence="2 3" key="1">
    <citation type="journal article" date="2017" name="ISME J.">
        <title>Energy and carbon metabolisms in a deep terrestrial subsurface fluid microbial community.</title>
        <authorList>
            <person name="Momper L."/>
            <person name="Jungbluth S.P."/>
            <person name="Lee M.D."/>
            <person name="Amend J.P."/>
        </authorList>
    </citation>
    <scope>NUCLEOTIDE SEQUENCE [LARGE SCALE GENOMIC DNA]</scope>
    <source>
        <strain evidence="2">SURF_46</strain>
    </source>
</reference>
<gene>
    <name evidence="2" type="ORF">C4561_01515</name>
</gene>
<dbReference type="SUPFAM" id="SSF50939">
    <property type="entry name" value="Sialidases"/>
    <property type="match status" value="1"/>
</dbReference>
<dbReference type="InterPro" id="IPR036278">
    <property type="entry name" value="Sialidase_sf"/>
</dbReference>
<evidence type="ECO:0000313" key="3">
    <source>
        <dbReference type="Proteomes" id="UP000265540"/>
    </source>
</evidence>
<evidence type="ECO:0000313" key="2">
    <source>
        <dbReference type="EMBL" id="RJR27761.1"/>
    </source>
</evidence>
<evidence type="ECO:0008006" key="4">
    <source>
        <dbReference type="Google" id="ProtNLM"/>
    </source>
</evidence>
<comment type="caution">
    <text evidence="2">The sequence shown here is derived from an EMBL/GenBank/DDBJ whole genome shotgun (WGS) entry which is preliminary data.</text>
</comment>
<feature type="chain" id="PRO_5017188499" description="Exo-alpha-sialidase" evidence="1">
    <location>
        <begin position="18"/>
        <end position="445"/>
    </location>
</feature>
<sequence>MKKWLIILVLLAASAQGGEFKVGDSVHHSSFAQYRYAPHMSMTSSGGVIWVYCVDKTTDSMRVYTTLDMGTTLDTTNTFPSSGSLISPYTGAYSYGESTFVSTARASADYFSIAKFSGALYTRTLVDTVAYTGYSGPAGTPVFGFSLYGASGGQMLVAHREETGTTDSMRVNYSSGALSQTTSWTSSDSSDAAMGGQYVDFYWNGGTYGGILAYVFSENDLDWIDVANGFDTLSTAFLSYSPGSFQTTYWNFVQKKDSFGLVAFQQSATAGTDNLYSMNFKVSGVGGGSGTVVRIDSALIESHAGIASGFSCNPYYSVVGTNGDTVRLYYLYWADTTNADSADIVYKQSTDGGVTWGSRTTYVAAVNTRQRWALHAPPRIYKRGNYLLHGVSWLDSVATRDTLWTYLDSTYIPPSGPTFLTGVHHSKAGMMPAHSKSYIGTMHRK</sequence>
<name>A0A3A4ZF52_UNCKA</name>
<protein>
    <recommendedName>
        <fullName evidence="4">Exo-alpha-sialidase</fullName>
    </recommendedName>
</protein>
<dbReference type="EMBL" id="QZJF01000007">
    <property type="protein sequence ID" value="RJR27761.1"/>
    <property type="molecule type" value="Genomic_DNA"/>
</dbReference>
<evidence type="ECO:0000256" key="1">
    <source>
        <dbReference type="SAM" id="SignalP"/>
    </source>
</evidence>
<feature type="signal peptide" evidence="1">
    <location>
        <begin position="1"/>
        <end position="17"/>
    </location>
</feature>
<dbReference type="AlphaFoldDB" id="A0A3A4ZF52"/>
<organism evidence="2 3">
    <name type="scientific">candidate division WWE3 bacterium</name>
    <dbReference type="NCBI Taxonomy" id="2053526"/>
    <lineage>
        <taxon>Bacteria</taxon>
        <taxon>Katanobacteria</taxon>
    </lineage>
</organism>
<keyword evidence="1" id="KW-0732">Signal</keyword>
<proteinExistence type="predicted"/>